<evidence type="ECO:0000256" key="3">
    <source>
        <dbReference type="ARBA" id="ARBA00023242"/>
    </source>
</evidence>
<sequence>MKKVDESLALEKKEQTKFASKIKLLKEQVKDGDVKVAEEGSSKERAIIYIGHLPHGFYEKELREYFGQFGKVTKVTVPRAKRSGRPRSYAYVEFLFMDVAKIAAETMDNYLMFDKRLVVKVLPQEKCRKLKFGGRLWAENSTPYISKVQEIAKLKNEPQSEEKYMKNSRRQLGQLNKKIKKLAALGIKHTVKPVNVPKELKEALNVKKTVKKNVTKKTAAKVVKADVEELKTKPKVNVKKVAVAANIEAKKKPTQKVKPTAKGEGKKVVAVAPKKAVENKKITVDVKVAKKTLLKKDKAEKVKKPAAVTKASPKKEKVAKAKKQLEVKSSPKKEVKVPVKEAPKMQKKKKEALAIKKPALRTTMKKKDKVLPVKKALSKDKIAAMMNDSNLVTKKTFKSKK</sequence>
<evidence type="ECO:0000256" key="5">
    <source>
        <dbReference type="SAM" id="MobiDB-lite"/>
    </source>
</evidence>
<comment type="subcellular location">
    <subcellularLocation>
        <location evidence="1">Nucleus</location>
        <location evidence="1">Nucleolus</location>
    </subcellularLocation>
</comment>
<dbReference type="InterPro" id="IPR012677">
    <property type="entry name" value="Nucleotide-bd_a/b_plait_sf"/>
</dbReference>
<proteinExistence type="predicted"/>
<evidence type="ECO:0000256" key="2">
    <source>
        <dbReference type="ARBA" id="ARBA00022884"/>
    </source>
</evidence>
<organism evidence="7 8">
    <name type="scientific">Nicrophorus vespilloides</name>
    <name type="common">Boreal carrion beetle</name>
    <dbReference type="NCBI Taxonomy" id="110193"/>
    <lineage>
        <taxon>Eukaryota</taxon>
        <taxon>Metazoa</taxon>
        <taxon>Ecdysozoa</taxon>
        <taxon>Arthropoda</taxon>
        <taxon>Hexapoda</taxon>
        <taxon>Insecta</taxon>
        <taxon>Pterygota</taxon>
        <taxon>Neoptera</taxon>
        <taxon>Endopterygota</taxon>
        <taxon>Coleoptera</taxon>
        <taxon>Polyphaga</taxon>
        <taxon>Staphyliniformia</taxon>
        <taxon>Silphidae</taxon>
        <taxon>Nicrophorinae</taxon>
        <taxon>Nicrophorus</taxon>
    </lineage>
</organism>
<dbReference type="Gene3D" id="3.30.70.330">
    <property type="match status" value="1"/>
</dbReference>
<accession>A0ABM1N5U7</accession>
<evidence type="ECO:0000259" key="6">
    <source>
        <dbReference type="PROSITE" id="PS50102"/>
    </source>
</evidence>
<gene>
    <name evidence="8" type="primary">LOC108566696</name>
</gene>
<feature type="compositionally biased region" description="Basic and acidic residues" evidence="5">
    <location>
        <begin position="313"/>
        <end position="344"/>
    </location>
</feature>
<dbReference type="RefSeq" id="XP_017782197.1">
    <property type="nucleotide sequence ID" value="XM_017926708.1"/>
</dbReference>
<dbReference type="PANTHER" id="PTHR46754">
    <property type="entry name" value="MKI67 FHA DOMAIN-INTERACTING NUCLEOLAR PHOSPHOPROTEIN"/>
    <property type="match status" value="1"/>
</dbReference>
<dbReference type="SMART" id="SM00360">
    <property type="entry name" value="RRM"/>
    <property type="match status" value="1"/>
</dbReference>
<evidence type="ECO:0000256" key="1">
    <source>
        <dbReference type="ARBA" id="ARBA00004604"/>
    </source>
</evidence>
<dbReference type="InterPro" id="IPR000504">
    <property type="entry name" value="RRM_dom"/>
</dbReference>
<dbReference type="InterPro" id="IPR035979">
    <property type="entry name" value="RBD_domain_sf"/>
</dbReference>
<dbReference type="Proteomes" id="UP000695000">
    <property type="component" value="Unplaced"/>
</dbReference>
<keyword evidence="3" id="KW-0539">Nucleus</keyword>
<reference evidence="8" key="1">
    <citation type="submission" date="2025-08" db="UniProtKB">
        <authorList>
            <consortium name="RefSeq"/>
        </authorList>
    </citation>
    <scope>IDENTIFICATION</scope>
    <source>
        <tissue evidence="8">Whole Larva</tissue>
    </source>
</reference>
<dbReference type="SUPFAM" id="SSF54928">
    <property type="entry name" value="RNA-binding domain, RBD"/>
    <property type="match status" value="1"/>
</dbReference>
<dbReference type="Pfam" id="PF00076">
    <property type="entry name" value="RRM_1"/>
    <property type="match status" value="1"/>
</dbReference>
<dbReference type="GeneID" id="108566696"/>
<protein>
    <submittedName>
        <fullName evidence="8">MKI67 FHA domain-interacting nucleolar phosphoprotein-like</fullName>
    </submittedName>
</protein>
<evidence type="ECO:0000256" key="4">
    <source>
        <dbReference type="PROSITE-ProRule" id="PRU00176"/>
    </source>
</evidence>
<feature type="domain" description="RRM" evidence="6">
    <location>
        <begin position="46"/>
        <end position="124"/>
    </location>
</feature>
<feature type="region of interest" description="Disordered" evidence="5">
    <location>
        <begin position="302"/>
        <end position="368"/>
    </location>
</feature>
<dbReference type="CDD" id="cd12307">
    <property type="entry name" value="RRM_NIFK_like"/>
    <property type="match status" value="1"/>
</dbReference>
<dbReference type="PROSITE" id="PS50102">
    <property type="entry name" value="RRM"/>
    <property type="match status" value="1"/>
</dbReference>
<evidence type="ECO:0000313" key="7">
    <source>
        <dbReference type="Proteomes" id="UP000695000"/>
    </source>
</evidence>
<keyword evidence="2 4" id="KW-0694">RNA-binding</keyword>
<keyword evidence="7" id="KW-1185">Reference proteome</keyword>
<evidence type="ECO:0000313" key="8">
    <source>
        <dbReference type="RefSeq" id="XP_017782197.1"/>
    </source>
</evidence>
<name>A0ABM1N5U7_NICVS</name>